<keyword evidence="1" id="KW-0732">Signal</keyword>
<reference evidence="3" key="1">
    <citation type="journal article" date="2019" name="Int. J. Syst. Evol. Microbiol.">
        <title>The Global Catalogue of Microorganisms (GCM) 10K type strain sequencing project: providing services to taxonomists for standard genome sequencing and annotation.</title>
        <authorList>
            <consortium name="The Broad Institute Genomics Platform"/>
            <consortium name="The Broad Institute Genome Sequencing Center for Infectious Disease"/>
            <person name="Wu L."/>
            <person name="Ma J."/>
        </authorList>
    </citation>
    <scope>NUCLEOTIDE SEQUENCE [LARGE SCALE GENOMIC DNA]</scope>
    <source>
        <strain evidence="3">XZYJT-10</strain>
    </source>
</reference>
<comment type="caution">
    <text evidence="2">The sequence shown here is derived from an EMBL/GenBank/DDBJ whole genome shotgun (WGS) entry which is preliminary data.</text>
</comment>
<organism evidence="2 3">
    <name type="scientific">Paractinoplanes rhizophilus</name>
    <dbReference type="NCBI Taxonomy" id="1416877"/>
    <lineage>
        <taxon>Bacteria</taxon>
        <taxon>Bacillati</taxon>
        <taxon>Actinomycetota</taxon>
        <taxon>Actinomycetes</taxon>
        <taxon>Micromonosporales</taxon>
        <taxon>Micromonosporaceae</taxon>
        <taxon>Paractinoplanes</taxon>
    </lineage>
</organism>
<feature type="signal peptide" evidence="1">
    <location>
        <begin position="1"/>
        <end position="28"/>
    </location>
</feature>
<evidence type="ECO:0008006" key="4">
    <source>
        <dbReference type="Google" id="ProtNLM"/>
    </source>
</evidence>
<gene>
    <name evidence="2" type="ORF">ACFQS1_34695</name>
</gene>
<feature type="chain" id="PRO_5045260642" description="Secreted protein" evidence="1">
    <location>
        <begin position="29"/>
        <end position="109"/>
    </location>
</feature>
<evidence type="ECO:0000313" key="2">
    <source>
        <dbReference type="EMBL" id="MFC7279139.1"/>
    </source>
</evidence>
<dbReference type="RefSeq" id="WP_378976250.1">
    <property type="nucleotide sequence ID" value="NZ_JBHTBJ010000044.1"/>
</dbReference>
<sequence length="109" mass="11135">MSRWVKSALAGSVLAATAALVPALPAAAAPTVPCFKGYICVQEAKGVITAVPEGQSYAFPAGTEMAGISNQTAISYCVGGNPNFQVTAGQEVVRSQPITGFQPGRFCLT</sequence>
<protein>
    <recommendedName>
        <fullName evidence="4">Secreted protein</fullName>
    </recommendedName>
</protein>
<dbReference type="Proteomes" id="UP001596548">
    <property type="component" value="Unassembled WGS sequence"/>
</dbReference>
<name>A0ABW2I2Q8_9ACTN</name>
<keyword evidence="3" id="KW-1185">Reference proteome</keyword>
<dbReference type="EMBL" id="JBHTBJ010000044">
    <property type="protein sequence ID" value="MFC7279139.1"/>
    <property type="molecule type" value="Genomic_DNA"/>
</dbReference>
<proteinExistence type="predicted"/>
<accession>A0ABW2I2Q8</accession>
<evidence type="ECO:0000313" key="3">
    <source>
        <dbReference type="Proteomes" id="UP001596548"/>
    </source>
</evidence>
<evidence type="ECO:0000256" key="1">
    <source>
        <dbReference type="SAM" id="SignalP"/>
    </source>
</evidence>